<evidence type="ECO:0000256" key="1">
    <source>
        <dbReference type="SAM" id="MobiDB-lite"/>
    </source>
</evidence>
<organism evidence="2 3">
    <name type="scientific">Piscinibacter sakaiensis</name>
    <name type="common">Ideonella sakaiensis</name>
    <dbReference type="NCBI Taxonomy" id="1547922"/>
    <lineage>
        <taxon>Bacteria</taxon>
        <taxon>Pseudomonadati</taxon>
        <taxon>Pseudomonadota</taxon>
        <taxon>Betaproteobacteria</taxon>
        <taxon>Burkholderiales</taxon>
        <taxon>Sphaerotilaceae</taxon>
        <taxon>Piscinibacter</taxon>
    </lineage>
</organism>
<keyword evidence="3" id="KW-1185">Reference proteome</keyword>
<dbReference type="EMBL" id="BBYR01000146">
    <property type="protein sequence ID" value="GAP39052.1"/>
    <property type="molecule type" value="Genomic_DNA"/>
</dbReference>
<dbReference type="OrthoDB" id="5676324at2"/>
<proteinExistence type="predicted"/>
<dbReference type="Proteomes" id="UP000037660">
    <property type="component" value="Unassembled WGS sequence"/>
</dbReference>
<comment type="caution">
    <text evidence="2">The sequence shown here is derived from an EMBL/GenBank/DDBJ whole genome shotgun (WGS) entry which is preliminary data.</text>
</comment>
<accession>A0A0K8P8T0</accession>
<dbReference type="AlphaFoldDB" id="A0A0K8P8T0"/>
<protein>
    <submittedName>
        <fullName evidence="2">Mobile element protein</fullName>
    </submittedName>
</protein>
<evidence type="ECO:0000313" key="3">
    <source>
        <dbReference type="Proteomes" id="UP000037660"/>
    </source>
</evidence>
<sequence length="142" mass="16063">MPRAVVEIGHEKRVRAMVKRLEQKIDTASAELRRTADPAPLSLPEPSTPLVFDLPATDRLTPDRMPQVVAGAEQAAPGRPFFSTQADRYEWLMARRGEWEDEDRSWVAEYAASEDYQQLADYYAGRGLAWAEQQGEESRGAR</sequence>
<gene>
    <name evidence="2" type="ORF">ISF6_0765</name>
</gene>
<reference evidence="2 3" key="2">
    <citation type="journal article" date="2016" name="Science">
        <title>A bacterium that degrades and assimilates poly(ethylene terephthalate).</title>
        <authorList>
            <person name="Yoshida S."/>
            <person name="Hiraga K."/>
            <person name="Takehana T."/>
            <person name="Taniguchi I."/>
            <person name="Yamaji H."/>
            <person name="Maeda Y."/>
            <person name="Toyohara K."/>
            <person name="Miyamoto K."/>
            <person name="Kimura Y."/>
            <person name="Oda K."/>
        </authorList>
    </citation>
    <scope>NUCLEOTIDE SEQUENCE [LARGE SCALE GENOMIC DNA]</scope>
    <source>
        <strain evidence="3">NBRC 110686 / TISTR 2288 / 201-F6</strain>
    </source>
</reference>
<name>A0A0K8P8T0_PISS1</name>
<feature type="region of interest" description="Disordered" evidence="1">
    <location>
        <begin position="29"/>
        <end position="50"/>
    </location>
</feature>
<evidence type="ECO:0000313" key="2">
    <source>
        <dbReference type="EMBL" id="GAP39052.1"/>
    </source>
</evidence>
<reference evidence="3" key="1">
    <citation type="submission" date="2015-07" db="EMBL/GenBank/DDBJ databases">
        <title>Discovery of a poly(ethylene terephthalate assimilation.</title>
        <authorList>
            <person name="Yoshida S."/>
            <person name="Hiraga K."/>
            <person name="Takehana T."/>
            <person name="Taniguchi I."/>
            <person name="Yamaji H."/>
            <person name="Maeda Y."/>
            <person name="Toyohara K."/>
            <person name="Miyamoto K."/>
            <person name="Kimura Y."/>
            <person name="Oda K."/>
        </authorList>
    </citation>
    <scope>NUCLEOTIDE SEQUENCE [LARGE SCALE GENOMIC DNA]</scope>
    <source>
        <strain evidence="3">NBRC 110686 / TISTR 2288 / 201-F6</strain>
    </source>
</reference>